<evidence type="ECO:0000313" key="2">
    <source>
        <dbReference type="Proteomes" id="UP000444174"/>
    </source>
</evidence>
<name>A0A843YLR1_9RHOB</name>
<accession>A0A843YLR1</accession>
<dbReference type="SUPFAM" id="SSF52540">
    <property type="entry name" value="P-loop containing nucleoside triphosphate hydrolases"/>
    <property type="match status" value="1"/>
</dbReference>
<protein>
    <recommendedName>
        <fullName evidence="3">Sulfotransferase domain-containing protein</fullName>
    </recommendedName>
</protein>
<gene>
    <name evidence="1" type="ORF">GFB49_14155</name>
</gene>
<dbReference type="RefSeq" id="WP_153216583.1">
    <property type="nucleotide sequence ID" value="NZ_WIBF01000009.1"/>
</dbReference>
<evidence type="ECO:0008006" key="3">
    <source>
        <dbReference type="Google" id="ProtNLM"/>
    </source>
</evidence>
<dbReference type="AlphaFoldDB" id="A0A843YLR1"/>
<sequence length="371" mass="42554">MSAHKTLIFHIGDHKTGSTSIQYAFAEGRISLDRKTLLYPAELASNVLKRRFLAWDRAETETEKQKAATPLQALADRIRASEADYVVISAEEFERVPPKVFKQIVDLFFADTADQIRVIAYVRPHAPRIVSSFCECTKIGAPRALRQTIGEFAEMRRETGSFDYFPRFNLWRELYGDNFLLRPMIRSQLRAGSVVTDFIEHAFPDEPYTLRGDDDSNESLELTDLMRLKVLQLNLMDKKPPLRHQIGWEYLRQVSQQPPGPDRQKLRMHRGLAKEIRDIYLEDARSIDRAFFDGQPLLENELHAAVRSGPRRAQSVDPADYLSAAEIHSLRVMAGFLSNMLDMEDVNWTSFFHQTRVSLAVETRKANLAAV</sequence>
<proteinExistence type="predicted"/>
<organism evidence="1 2">
    <name type="scientific">Tritonibacter litoralis</name>
    <dbReference type="NCBI Taxonomy" id="2662264"/>
    <lineage>
        <taxon>Bacteria</taxon>
        <taxon>Pseudomonadati</taxon>
        <taxon>Pseudomonadota</taxon>
        <taxon>Alphaproteobacteria</taxon>
        <taxon>Rhodobacterales</taxon>
        <taxon>Paracoccaceae</taxon>
        <taxon>Tritonibacter</taxon>
    </lineage>
</organism>
<dbReference type="Proteomes" id="UP000444174">
    <property type="component" value="Unassembled WGS sequence"/>
</dbReference>
<keyword evidence="2" id="KW-1185">Reference proteome</keyword>
<dbReference type="EMBL" id="WIBF01000009">
    <property type="protein sequence ID" value="MQQ09607.1"/>
    <property type="molecule type" value="Genomic_DNA"/>
</dbReference>
<comment type="caution">
    <text evidence="1">The sequence shown here is derived from an EMBL/GenBank/DDBJ whole genome shotgun (WGS) entry which is preliminary data.</text>
</comment>
<evidence type="ECO:0000313" key="1">
    <source>
        <dbReference type="EMBL" id="MQQ09607.1"/>
    </source>
</evidence>
<reference evidence="1 2" key="1">
    <citation type="submission" date="2019-10" db="EMBL/GenBank/DDBJ databases">
        <title>Epibacterium sp. nov., isolated from seawater.</title>
        <authorList>
            <person name="Zhang X."/>
            <person name="Li N."/>
        </authorList>
    </citation>
    <scope>NUCLEOTIDE SEQUENCE [LARGE SCALE GENOMIC DNA]</scope>
    <source>
        <strain evidence="1 2">SM1979</strain>
    </source>
</reference>
<dbReference type="InterPro" id="IPR027417">
    <property type="entry name" value="P-loop_NTPase"/>
</dbReference>